<feature type="compositionally biased region" description="Basic residues" evidence="7">
    <location>
        <begin position="293"/>
        <end position="322"/>
    </location>
</feature>
<organism evidence="10 11">
    <name type="scientific">Venustampulla echinocandica</name>
    <dbReference type="NCBI Taxonomy" id="2656787"/>
    <lineage>
        <taxon>Eukaryota</taxon>
        <taxon>Fungi</taxon>
        <taxon>Dikarya</taxon>
        <taxon>Ascomycota</taxon>
        <taxon>Pezizomycotina</taxon>
        <taxon>Leotiomycetes</taxon>
        <taxon>Helotiales</taxon>
        <taxon>Pleuroascaceae</taxon>
        <taxon>Venustampulla</taxon>
    </lineage>
</organism>
<keyword evidence="11" id="KW-1185">Reference proteome</keyword>
<dbReference type="InterPro" id="IPR050628">
    <property type="entry name" value="SNF2_RAD54_helicase_TF"/>
</dbReference>
<evidence type="ECO:0000256" key="5">
    <source>
        <dbReference type="ARBA" id="ARBA00022840"/>
    </source>
</evidence>
<dbReference type="GeneID" id="43597834"/>
<dbReference type="Gene3D" id="3.40.50.300">
    <property type="entry name" value="P-loop containing nucleotide triphosphate hydrolases"/>
    <property type="match status" value="1"/>
</dbReference>
<dbReference type="GO" id="GO:0005634">
    <property type="term" value="C:nucleus"/>
    <property type="evidence" value="ECO:0007669"/>
    <property type="project" value="TreeGrafter"/>
</dbReference>
<dbReference type="Proteomes" id="UP000254866">
    <property type="component" value="Unassembled WGS sequence"/>
</dbReference>
<dbReference type="InterPro" id="IPR001841">
    <property type="entry name" value="Znf_RING"/>
</dbReference>
<dbReference type="GO" id="GO:0008094">
    <property type="term" value="F:ATP-dependent activity, acting on DNA"/>
    <property type="evidence" value="ECO:0007669"/>
    <property type="project" value="TreeGrafter"/>
</dbReference>
<feature type="compositionally biased region" description="Polar residues" evidence="7">
    <location>
        <begin position="220"/>
        <end position="233"/>
    </location>
</feature>
<dbReference type="EMBL" id="NPIC01000003">
    <property type="protein sequence ID" value="RDL37552.1"/>
    <property type="molecule type" value="Genomic_DNA"/>
</dbReference>
<keyword evidence="6" id="KW-0862">Zinc</keyword>
<dbReference type="InterPro" id="IPR029063">
    <property type="entry name" value="SAM-dependent_MTases_sf"/>
</dbReference>
<dbReference type="InterPro" id="IPR001525">
    <property type="entry name" value="C5_MeTfrase"/>
</dbReference>
<dbReference type="Pfam" id="PF00176">
    <property type="entry name" value="SNF2-rel_dom"/>
    <property type="match status" value="1"/>
</dbReference>
<dbReference type="PANTHER" id="PTHR45626:SF26">
    <property type="entry name" value="FAMILY HELICASE, PUTATIVE (AFU_ORTHOLOGUE AFUA_2G09120)-RELATED"/>
    <property type="match status" value="1"/>
</dbReference>
<comment type="caution">
    <text evidence="10">The sequence shown here is derived from an EMBL/GenBank/DDBJ whole genome shotgun (WGS) entry which is preliminary data.</text>
</comment>
<dbReference type="GO" id="GO:0006281">
    <property type="term" value="P:DNA repair"/>
    <property type="evidence" value="ECO:0007669"/>
    <property type="project" value="TreeGrafter"/>
</dbReference>
<dbReference type="InterPro" id="IPR038718">
    <property type="entry name" value="SNF2-like_sf"/>
</dbReference>
<dbReference type="GO" id="GO:0032259">
    <property type="term" value="P:methylation"/>
    <property type="evidence" value="ECO:0007669"/>
    <property type="project" value="UniProtKB-KW"/>
</dbReference>
<dbReference type="CDD" id="cd16449">
    <property type="entry name" value="RING-HC"/>
    <property type="match status" value="1"/>
</dbReference>
<dbReference type="STRING" id="2656787.A0A370TPW5"/>
<feature type="region of interest" description="Disordered" evidence="7">
    <location>
        <begin position="63"/>
        <end position="88"/>
    </location>
</feature>
<keyword evidence="6" id="KW-0863">Zinc-finger</keyword>
<feature type="region of interest" description="Disordered" evidence="7">
    <location>
        <begin position="100"/>
        <end position="140"/>
    </location>
</feature>
<dbReference type="PROSITE" id="PS50089">
    <property type="entry name" value="ZF_RING_2"/>
    <property type="match status" value="1"/>
</dbReference>
<evidence type="ECO:0000256" key="7">
    <source>
        <dbReference type="SAM" id="MobiDB-lite"/>
    </source>
</evidence>
<feature type="compositionally biased region" description="Polar residues" evidence="7">
    <location>
        <begin position="79"/>
        <end position="88"/>
    </location>
</feature>
<dbReference type="GO" id="GO:0008270">
    <property type="term" value="F:zinc ion binding"/>
    <property type="evidence" value="ECO:0007669"/>
    <property type="project" value="UniProtKB-KW"/>
</dbReference>
<evidence type="ECO:0000256" key="1">
    <source>
        <dbReference type="ARBA" id="ARBA00022603"/>
    </source>
</evidence>
<sequence length="2416" mass="271861">MRRSRRSAVEILASDSPDEIDLCSYAPPRRHKKSAGTPAVEILDSTSRLASSRNSIGVEIQSRETITSGQPTTRDRTARQISPSNTDATLDVILVDHTSSVESECDADDESDEEPQFPCSRRSTTKPQTVPSEIPLSDPKSSIWVGREGTNIAVVIPSNKPRLYLGQTSVSRLNAVPSRSRGSPKRVVLVEGGRKILEGNKMPNPYQSSLRPRRARAAVSTYSDSENSFTFSNPMDVDDGPNSETVSGDTDYDDSSKSVEPPATEIDDNDISLEESDISLPPTKRQKVSISPKSKKAAAKPPKKTIAVKRRAQPAATKKPKAPKSSSTKLPVSRRKTKSGSSSQSASASDDEPPDEEEAPEEEVVNGSKPKAAVKWNDTFKYGLGFDNMLPPINTVRAAFEDLFDRSKEIGFNKYLRHLDKLGNRNLTVATMCSGTESPMLALDLLGQIRAEAENGAAFGVDHKFSAEIVPFKQAYIYRNFEPGVVFRDITELFALEGHTRAEAENKFKMKTAHGGSAIVPGDIDLLVAGTCCVDFSTLNRARKTLADGGESGDTFYAMLHYARVYRPRVIILENVSGAPWDGEKNKSDSKVGMNTELEEIGYESRSLKLDTKEYGIPHTRLRGYLIAVDTKCDRAKKIDIADRLDKWVERIAALKRPASSPAEQWLRRSDDPLLAASGGAWLSETQKATKAPKWEACKCNHHSYRHFLALGMKRTLTNWVDDGHFELPDYYNRNLKGYVERVLDTLEVAHLRNLTRGFDDRYYARILELSQNVFRVTDTIKEGIVGCLTPTGFPFLTTRGGRILGAEALSLQGLPVEQLDLCRLNQAELQNLAGNAMTSTVVGTCIVAALSSFYDFFGYKAISQQKVETVTPEVAGVNFVKKRLAAASYEKLSPTDAIAEARLTRRLCYCERDEKKKLTFQKCKVCQHTTCTSCGKSPTHQYEPMDEFLIKARKDPVEFEMRLRNSVPMRIRFTDLSSPELEKALANIRQCHGVDIDTETWKMILGCVHKALESEVFFRSVRRAECWEVQYDSPYAKLMLTISDSQVRWDLYANLPNEPLGTPLGKYLRQFSIARMIPTENDLTQGPWKLWLPKKHEFDVDLSLTGPMVPSYQDHCGLAAFTDTSVCTNIRVDIANFDPKYFDIDIRGEYEAFQSCGQAFNSLHVKKSTSGSTAPLFFFLEQHLRSGDPNDHFFVFTKDNRRLEKLEHREAIARVNKSFRLPHAHRIESAKGQKAQKFKFDDSKDNFDPLKDTKQMRVKITVDGAWADFEPITFNSRVHEDVYYRQLPKDVSQVASTSCHKQLAVFMCEAPIKGKFRRWPSDRWIELNTAKEADFTNEFGWLLERGLVLDGHHELSGQWHSIAPSQGDCACLNCAPAPPRLLWSINKKGKQFPFEEPEDASKFEQALKTRPSPISTFVSIKGGNIAVIIGVNPKTLIHRSVARLESNVFGDNMRSGIFTSWRLITDSKAAPSPQFRPLHLTSNARHKKTDQPAQFHFKLRPEQLRGLAWMEMQELENIFVETEIVEARLSSLGYRAEGRATREVNASGGVLAFDVAFGKTALVLALIAKSMPKASEHAAKTIKGAVPLKATIVLVPAHLTGQWESEVKKFMKMSRNVLVVKNILSYKSMTVAKFQAADIIIFNMNLLDHEGYNTLLSNFAGMPEIGFRESNRAKLAWRKEAAARVKSNVDRLSADPQTFVAHLRKEYAENIEESERNEAPIPSKRLTGSAYVSKNKPCDNDSASDTDSEVDIVNNKRKRGQEPKRAQNPKVPQDPKRNVYFSSIKNRKIQELFPLLEMFSFHRLVIDEYTYLKGTEATVDLVRSAKRWILSGTPALGSFSDIKKMARLIGIHLGIDDLSSMRSDDYKAAITGLTTAEHFRSYLEVPSVVWKHHRHLLCQTFLDQFVRRDEADLGTITMTTTYRIVVPPRSEWAMYQEIQQRAAAMEFDRSSKRFRGSGTDAEEQFALAIGNSHDLREALIFRAAHPRLLDDDVEFDSELRGVEDRILCLRKNDQANMEAIIKDALTKAVWLQNNQEKGVNPPNFTDWKSRVKENVYGDEDATKSLCELIDQASNQYDRDGWTSFYRIADDKDKERQHLVVKPKGKVVSGSNQHLYQSELQLRIVTTQLSRLGEYYANQRRSLRFFENLNRLRRTSLSCGKCRTKNINPKEVTLLTKCGHMICNANQCQVNTNDTCPVCKSTNHKYQRILVSDLENQSSSLPSSNFGQKLNEITTLIGNELHEEDKVLIFAQFSNILDTVKAALEHATIPFVDLSKTRDPSKTLLKFQSDGPEISKVLVLDIDDASAAGSNLTCANHVIFVSPYYVKGSGAQEKWRATMTQAIGRIRRYGQQKEVKVYHFATQNTIDVDIIEQRENSMLVQSSQRGLGTLKPRLHGQSRPLSSAVAHLLFRREDYE</sequence>
<accession>A0A370TPW5</accession>
<evidence type="ECO:0000259" key="9">
    <source>
        <dbReference type="PROSITE" id="PS51194"/>
    </source>
</evidence>
<dbReference type="RefSeq" id="XP_031870208.1">
    <property type="nucleotide sequence ID" value="XM_032013608.1"/>
</dbReference>
<feature type="compositionally biased region" description="Acidic residues" evidence="7">
    <location>
        <begin position="265"/>
        <end position="277"/>
    </location>
</feature>
<evidence type="ECO:0000256" key="2">
    <source>
        <dbReference type="ARBA" id="ARBA00022679"/>
    </source>
</evidence>
<protein>
    <recommendedName>
        <fullName evidence="12">Helicase ATP-binding domain-containing protein</fullName>
    </recommendedName>
</protein>
<evidence type="ECO:0000313" key="11">
    <source>
        <dbReference type="Proteomes" id="UP000254866"/>
    </source>
</evidence>
<keyword evidence="3" id="KW-0547">Nucleotide-binding</keyword>
<evidence type="ECO:0000256" key="3">
    <source>
        <dbReference type="ARBA" id="ARBA00022741"/>
    </source>
</evidence>
<feature type="compositionally biased region" description="Polar residues" evidence="7">
    <location>
        <begin position="121"/>
        <end position="131"/>
    </location>
</feature>
<gene>
    <name evidence="10" type="ORF">BP5553_04985</name>
</gene>
<dbReference type="InterPro" id="IPR027417">
    <property type="entry name" value="P-loop_NTPase"/>
</dbReference>
<dbReference type="GO" id="GO:0016787">
    <property type="term" value="F:hydrolase activity"/>
    <property type="evidence" value="ECO:0007669"/>
    <property type="project" value="UniProtKB-KW"/>
</dbReference>
<evidence type="ECO:0008006" key="12">
    <source>
        <dbReference type="Google" id="ProtNLM"/>
    </source>
</evidence>
<evidence type="ECO:0000256" key="4">
    <source>
        <dbReference type="ARBA" id="ARBA00022801"/>
    </source>
</evidence>
<feature type="compositionally biased region" description="Acidic residues" evidence="7">
    <location>
        <begin position="103"/>
        <end position="115"/>
    </location>
</feature>
<dbReference type="PANTHER" id="PTHR45626">
    <property type="entry name" value="TRANSCRIPTION TERMINATION FACTOR 2-RELATED"/>
    <property type="match status" value="1"/>
</dbReference>
<keyword evidence="6" id="KW-0479">Metal-binding</keyword>
<dbReference type="Gene3D" id="3.40.50.150">
    <property type="entry name" value="Vaccinia Virus protein VP39"/>
    <property type="match status" value="1"/>
</dbReference>
<dbReference type="SUPFAM" id="SSF53335">
    <property type="entry name" value="S-adenosyl-L-methionine-dependent methyltransferases"/>
    <property type="match status" value="1"/>
</dbReference>
<dbReference type="GO" id="GO:0005524">
    <property type="term" value="F:ATP binding"/>
    <property type="evidence" value="ECO:0007669"/>
    <property type="project" value="UniProtKB-KW"/>
</dbReference>
<keyword evidence="4" id="KW-0378">Hydrolase</keyword>
<dbReference type="InterPro" id="IPR014001">
    <property type="entry name" value="Helicase_ATP-bd"/>
</dbReference>
<dbReference type="SUPFAM" id="SSF52540">
    <property type="entry name" value="P-loop containing nucleoside triphosphate hydrolases"/>
    <property type="match status" value="2"/>
</dbReference>
<dbReference type="InterPro" id="IPR000330">
    <property type="entry name" value="SNF2_N"/>
</dbReference>
<evidence type="ECO:0000256" key="6">
    <source>
        <dbReference type="PROSITE-ProRule" id="PRU00175"/>
    </source>
</evidence>
<reference evidence="10 11" key="1">
    <citation type="journal article" date="2018" name="IMA Fungus">
        <title>IMA Genome-F 9: Draft genome sequence of Annulohypoxylon stygium, Aspergillus mulundensis, Berkeleyomyces basicola (syn. Thielaviopsis basicola), Ceratocystis smalleyi, two Cercospora beticola strains, Coleophoma cylindrospora, Fusarium fracticaudum, Phialophora cf. hyalina, and Morchella septimelata.</title>
        <authorList>
            <person name="Wingfield B.D."/>
            <person name="Bills G.F."/>
            <person name="Dong Y."/>
            <person name="Huang W."/>
            <person name="Nel W.J."/>
            <person name="Swalarsk-Parry B.S."/>
            <person name="Vaghefi N."/>
            <person name="Wilken P.M."/>
            <person name="An Z."/>
            <person name="de Beer Z.W."/>
            <person name="De Vos L."/>
            <person name="Chen L."/>
            <person name="Duong T.A."/>
            <person name="Gao Y."/>
            <person name="Hammerbacher A."/>
            <person name="Kikkert J.R."/>
            <person name="Li Y."/>
            <person name="Li H."/>
            <person name="Li K."/>
            <person name="Li Q."/>
            <person name="Liu X."/>
            <person name="Ma X."/>
            <person name="Naidoo K."/>
            <person name="Pethybridge S.J."/>
            <person name="Sun J."/>
            <person name="Steenkamp E.T."/>
            <person name="van der Nest M.A."/>
            <person name="van Wyk S."/>
            <person name="Wingfield M.J."/>
            <person name="Xiong C."/>
            <person name="Yue Q."/>
            <person name="Zhang X."/>
        </authorList>
    </citation>
    <scope>NUCLEOTIDE SEQUENCE [LARGE SCALE GENOMIC DNA]</scope>
    <source>
        <strain evidence="10 11">BP 5553</strain>
    </source>
</reference>
<proteinExistence type="predicted"/>
<feature type="domain" description="Helicase C-terminal" evidence="9">
    <location>
        <begin position="2229"/>
        <end position="2398"/>
    </location>
</feature>
<dbReference type="Pfam" id="PF00145">
    <property type="entry name" value="DNA_methylase"/>
    <property type="match status" value="1"/>
</dbReference>
<feature type="region of interest" description="Disordered" evidence="7">
    <location>
        <begin position="219"/>
        <end position="370"/>
    </location>
</feature>
<dbReference type="InterPro" id="IPR001650">
    <property type="entry name" value="Helicase_C-like"/>
</dbReference>
<feature type="compositionally biased region" description="Polar residues" evidence="7">
    <location>
        <begin position="63"/>
        <end position="72"/>
    </location>
</feature>
<feature type="domain" description="RING-type" evidence="8">
    <location>
        <begin position="2159"/>
        <end position="2200"/>
    </location>
</feature>
<dbReference type="CDD" id="cd18793">
    <property type="entry name" value="SF2_C_SNF"/>
    <property type="match status" value="1"/>
</dbReference>
<dbReference type="GO" id="GO:0008168">
    <property type="term" value="F:methyltransferase activity"/>
    <property type="evidence" value="ECO:0007669"/>
    <property type="project" value="UniProtKB-KW"/>
</dbReference>
<feature type="compositionally biased region" description="Low complexity" evidence="7">
    <location>
        <begin position="339"/>
        <end position="348"/>
    </location>
</feature>
<name>A0A370TPW5_9HELO</name>
<feature type="compositionally biased region" description="Acidic residues" evidence="7">
    <location>
        <begin position="349"/>
        <end position="364"/>
    </location>
</feature>
<evidence type="ECO:0000259" key="8">
    <source>
        <dbReference type="PROSITE" id="PS50089"/>
    </source>
</evidence>
<dbReference type="Gene3D" id="3.40.50.10810">
    <property type="entry name" value="Tandem AAA-ATPase domain"/>
    <property type="match status" value="1"/>
</dbReference>
<dbReference type="InterPro" id="IPR049730">
    <property type="entry name" value="SNF2/RAD54-like_C"/>
</dbReference>
<keyword evidence="1" id="KW-0489">Methyltransferase</keyword>
<keyword evidence="2" id="KW-0808">Transferase</keyword>
<dbReference type="OrthoDB" id="423221at2759"/>
<dbReference type="PROSITE" id="PS51194">
    <property type="entry name" value="HELICASE_CTER"/>
    <property type="match status" value="1"/>
</dbReference>
<feature type="region of interest" description="Disordered" evidence="7">
    <location>
        <begin position="1712"/>
        <end position="1778"/>
    </location>
</feature>
<dbReference type="SMART" id="SM00487">
    <property type="entry name" value="DEXDc"/>
    <property type="match status" value="1"/>
</dbReference>
<keyword evidence="5" id="KW-0067">ATP-binding</keyword>
<evidence type="ECO:0000313" key="10">
    <source>
        <dbReference type="EMBL" id="RDL37552.1"/>
    </source>
</evidence>